<organism evidence="3 4">
    <name type="scientific">Candidatus Aphodocola excrementigallinarum</name>
    <dbReference type="NCBI Taxonomy" id="2840670"/>
    <lineage>
        <taxon>Bacteria</taxon>
        <taxon>Bacillati</taxon>
        <taxon>Bacillota</taxon>
        <taxon>Bacilli</taxon>
        <taxon>Candidatus Aphodocola</taxon>
    </lineage>
</organism>
<dbReference type="Pfam" id="PF13439">
    <property type="entry name" value="Glyco_transf_4"/>
    <property type="match status" value="1"/>
</dbReference>
<evidence type="ECO:0000313" key="3">
    <source>
        <dbReference type="EMBL" id="HIU40399.1"/>
    </source>
</evidence>
<feature type="domain" description="Glycosyltransferase subfamily 4-like N-terminal" evidence="2">
    <location>
        <begin position="14"/>
        <end position="186"/>
    </location>
</feature>
<gene>
    <name evidence="3" type="ORF">IAB68_03780</name>
</gene>
<evidence type="ECO:0000259" key="2">
    <source>
        <dbReference type="Pfam" id="PF13439"/>
    </source>
</evidence>
<comment type="caution">
    <text evidence="3">The sequence shown here is derived from an EMBL/GenBank/DDBJ whole genome shotgun (WGS) entry which is preliminary data.</text>
</comment>
<dbReference type="InterPro" id="IPR050194">
    <property type="entry name" value="Glycosyltransferase_grp1"/>
</dbReference>
<feature type="domain" description="Glycosyl transferase family 1" evidence="1">
    <location>
        <begin position="201"/>
        <end position="362"/>
    </location>
</feature>
<reference evidence="3" key="1">
    <citation type="submission" date="2020-10" db="EMBL/GenBank/DDBJ databases">
        <authorList>
            <person name="Gilroy R."/>
        </authorList>
    </citation>
    <scope>NUCLEOTIDE SEQUENCE</scope>
    <source>
        <strain evidence="3">CHK193-30670</strain>
    </source>
</reference>
<dbReference type="GO" id="GO:0016758">
    <property type="term" value="F:hexosyltransferase activity"/>
    <property type="evidence" value="ECO:0007669"/>
    <property type="project" value="TreeGrafter"/>
</dbReference>
<dbReference type="InterPro" id="IPR001296">
    <property type="entry name" value="Glyco_trans_1"/>
</dbReference>
<dbReference type="SUPFAM" id="SSF53756">
    <property type="entry name" value="UDP-Glycosyltransferase/glycogen phosphorylase"/>
    <property type="match status" value="1"/>
</dbReference>
<dbReference type="PANTHER" id="PTHR45947">
    <property type="entry name" value="SULFOQUINOVOSYL TRANSFERASE SQD2"/>
    <property type="match status" value="1"/>
</dbReference>
<evidence type="ECO:0000259" key="1">
    <source>
        <dbReference type="Pfam" id="PF00534"/>
    </source>
</evidence>
<accession>A0A9D1IQQ6</accession>
<dbReference type="CDD" id="cd03817">
    <property type="entry name" value="GT4_UGDG-like"/>
    <property type="match status" value="1"/>
</dbReference>
<dbReference type="EMBL" id="DVMT01000038">
    <property type="protein sequence ID" value="HIU40399.1"/>
    <property type="molecule type" value="Genomic_DNA"/>
</dbReference>
<evidence type="ECO:0000313" key="4">
    <source>
        <dbReference type="Proteomes" id="UP000824074"/>
    </source>
</evidence>
<dbReference type="Pfam" id="PF00534">
    <property type="entry name" value="Glycos_transf_1"/>
    <property type="match status" value="1"/>
</dbReference>
<dbReference type="Proteomes" id="UP000824074">
    <property type="component" value="Unassembled WGS sequence"/>
</dbReference>
<dbReference type="PANTHER" id="PTHR45947:SF3">
    <property type="entry name" value="SULFOQUINOVOSYL TRANSFERASE SQD2"/>
    <property type="match status" value="1"/>
</dbReference>
<name>A0A9D1IQQ6_9FIRM</name>
<dbReference type="Gene3D" id="3.40.50.2000">
    <property type="entry name" value="Glycogen Phosphorylase B"/>
    <property type="match status" value="2"/>
</dbReference>
<reference evidence="3" key="2">
    <citation type="journal article" date="2021" name="PeerJ">
        <title>Extensive microbial diversity within the chicken gut microbiome revealed by metagenomics and culture.</title>
        <authorList>
            <person name="Gilroy R."/>
            <person name="Ravi A."/>
            <person name="Getino M."/>
            <person name="Pursley I."/>
            <person name="Horton D.L."/>
            <person name="Alikhan N.F."/>
            <person name="Baker D."/>
            <person name="Gharbi K."/>
            <person name="Hall N."/>
            <person name="Watson M."/>
            <person name="Adriaenssens E.M."/>
            <person name="Foster-Nyarko E."/>
            <person name="Jarju S."/>
            <person name="Secka A."/>
            <person name="Antonio M."/>
            <person name="Oren A."/>
            <person name="Chaudhuri R.R."/>
            <person name="La Ragione R."/>
            <person name="Hildebrand F."/>
            <person name="Pallen M.J."/>
        </authorList>
    </citation>
    <scope>NUCLEOTIDE SEQUENCE</scope>
    <source>
        <strain evidence="3">CHK193-30670</strain>
    </source>
</reference>
<dbReference type="InterPro" id="IPR028098">
    <property type="entry name" value="Glyco_trans_4-like_N"/>
</dbReference>
<sequence length="410" mass="47286">MRIGLFTDAYPPFINGVATSVYMLKQGLEQLGHKVYVVTVNDESFSYKEEDGVLKIPSIPIGIMDFRQSGIYPLKALKVIKKWKLDVIHTHTEFSIGTFARLISKQFNIPLVHTYHTMYEEYIHYITKGYFSSASKKLVEYLTLFLCDKTIDELIVPTEKAKDLFKKKYKVKRDVYVIPTGVDTTRFHKENIKRTDLINLRHDLNLKTNDFIILYVGRIAKEKSIDFLINNFNDVLKKVPKAHMVIVGDGPDMTDLMNLTHKQKLDDKITFTGRVLWKDIAKYYALANVFVTASKSETQGLTVIEALSASKIVIAKDDDAFRLVIEDKKDGFLFNNDNDYVSLIEWVYKNPKQAKEIEKNARIKADKYSPLNYAKEVVKVYNKVLNKDTNVFKKTIHNIKNVLEKSGDKK</sequence>
<protein>
    <submittedName>
        <fullName evidence="3">Glycosyltransferase family 4 protein</fullName>
    </submittedName>
</protein>
<proteinExistence type="predicted"/>
<dbReference type="AlphaFoldDB" id="A0A9D1IQQ6"/>